<dbReference type="Gene3D" id="1.10.1270.20">
    <property type="entry name" value="tRNA(m1g37)methyltransferase, domain 2"/>
    <property type="match status" value="1"/>
</dbReference>
<dbReference type="PANTHER" id="PTHR46417">
    <property type="entry name" value="TRNA (GUANINE-N(1)-)-METHYLTRANSFERASE"/>
    <property type="match status" value="1"/>
</dbReference>
<dbReference type="InterPro" id="IPR023148">
    <property type="entry name" value="tRNA_m1G_MeTrfase_C_sf"/>
</dbReference>
<dbReference type="FunFam" id="3.40.1280.10:FF:000001">
    <property type="entry name" value="tRNA (guanine-N(1)-)-methyltransferase"/>
    <property type="match status" value="1"/>
</dbReference>
<evidence type="ECO:0000256" key="15">
    <source>
        <dbReference type="SAM" id="MobiDB-lite"/>
    </source>
</evidence>
<protein>
    <recommendedName>
        <fullName evidence="6">tRNA (guanine-N(1)-)-methyltransferase</fullName>
        <ecNumber evidence="5">2.1.1.228</ecNumber>
    </recommendedName>
    <alternativeName>
        <fullName evidence="12">M1G-methyltransferase</fullName>
    </alternativeName>
    <alternativeName>
        <fullName evidence="13">tRNA [GM37] methyltransferase</fullName>
    </alternativeName>
</protein>
<evidence type="ECO:0000256" key="9">
    <source>
        <dbReference type="ARBA" id="ARBA00022679"/>
    </source>
</evidence>
<dbReference type="CDD" id="cd18080">
    <property type="entry name" value="TrmD-like"/>
    <property type="match status" value="1"/>
</dbReference>
<evidence type="ECO:0000256" key="8">
    <source>
        <dbReference type="ARBA" id="ARBA00022603"/>
    </source>
</evidence>
<evidence type="ECO:0000256" key="12">
    <source>
        <dbReference type="ARBA" id="ARBA00029736"/>
    </source>
</evidence>
<keyword evidence="11" id="KW-0819">tRNA processing</keyword>
<dbReference type="EMBL" id="CAADRM010000168">
    <property type="protein sequence ID" value="VFU19216.1"/>
    <property type="molecule type" value="Genomic_DNA"/>
</dbReference>
<accession>A0A485M9S8</accession>
<sequence length="233" mass="25769">MIVNIITLFPDMFSGVFSESILSRAIQGGHLDVRLIHLREYGLGSHRVVDDTPYGGGGGMILKPEPIAAALESLPERGHVILTTPRGRLFRQADALRLSSLNVITIICGHYEGVDERVSELFVHEELSIGDYVLTGGELPAMVIIDAVARLIPGVLGKDTTISGDSHYHGLLEHPHYTRPREFRGLAVPEVLLSGNHEQIRAWRREMALRKTRETRPDLMEHSLAGSEGKDED</sequence>
<dbReference type="InterPro" id="IPR029026">
    <property type="entry name" value="tRNA_m1G_MTases_N"/>
</dbReference>
<dbReference type="NCBIfam" id="TIGR00088">
    <property type="entry name" value="trmD"/>
    <property type="match status" value="1"/>
</dbReference>
<dbReference type="GO" id="GO:0052906">
    <property type="term" value="F:tRNA (guanine(37)-N1)-methyltransferase activity"/>
    <property type="evidence" value="ECO:0007669"/>
    <property type="project" value="UniProtKB-EC"/>
</dbReference>
<comment type="subcellular location">
    <subcellularLocation>
        <location evidence="2">Cytoplasm</location>
    </subcellularLocation>
</comment>
<evidence type="ECO:0000256" key="2">
    <source>
        <dbReference type="ARBA" id="ARBA00004496"/>
    </source>
</evidence>
<name>A0A485M9S8_9ZZZZ</name>
<dbReference type="PANTHER" id="PTHR46417:SF1">
    <property type="entry name" value="TRNA (GUANINE-N(1)-)-METHYLTRANSFERASE"/>
    <property type="match status" value="1"/>
</dbReference>
<keyword evidence="10" id="KW-0949">S-adenosyl-L-methionine</keyword>
<keyword evidence="7" id="KW-0963">Cytoplasm</keyword>
<feature type="region of interest" description="Disordered" evidence="15">
    <location>
        <begin position="214"/>
        <end position="233"/>
    </location>
</feature>
<dbReference type="InterPro" id="IPR002649">
    <property type="entry name" value="tRNA_m1G_MeTrfase_TrmD"/>
</dbReference>
<dbReference type="FunFam" id="1.10.1270.20:FF:000001">
    <property type="entry name" value="tRNA (guanine-N(1)-)-methyltransferase"/>
    <property type="match status" value="1"/>
</dbReference>
<evidence type="ECO:0000256" key="4">
    <source>
        <dbReference type="ARBA" id="ARBA00011738"/>
    </source>
</evidence>
<dbReference type="Gene3D" id="3.40.1280.10">
    <property type="match status" value="1"/>
</dbReference>
<comment type="catalytic activity">
    <reaction evidence="14">
        <text>guanosine(37) in tRNA + S-adenosyl-L-methionine = N(1)-methylguanosine(37) in tRNA + S-adenosyl-L-homocysteine + H(+)</text>
        <dbReference type="Rhea" id="RHEA:36899"/>
        <dbReference type="Rhea" id="RHEA-COMP:10145"/>
        <dbReference type="Rhea" id="RHEA-COMP:10147"/>
        <dbReference type="ChEBI" id="CHEBI:15378"/>
        <dbReference type="ChEBI" id="CHEBI:57856"/>
        <dbReference type="ChEBI" id="CHEBI:59789"/>
        <dbReference type="ChEBI" id="CHEBI:73542"/>
        <dbReference type="ChEBI" id="CHEBI:74269"/>
        <dbReference type="EC" id="2.1.1.228"/>
    </reaction>
</comment>
<dbReference type="InterPro" id="IPR029028">
    <property type="entry name" value="Alpha/beta_knot_MTases"/>
</dbReference>
<dbReference type="GO" id="GO:0002939">
    <property type="term" value="P:tRNA N1-guanine methylation"/>
    <property type="evidence" value="ECO:0007669"/>
    <property type="project" value="TreeGrafter"/>
</dbReference>
<evidence type="ECO:0000256" key="6">
    <source>
        <dbReference type="ARBA" id="ARBA00014679"/>
    </source>
</evidence>
<dbReference type="GO" id="GO:0005829">
    <property type="term" value="C:cytosol"/>
    <property type="evidence" value="ECO:0007669"/>
    <property type="project" value="TreeGrafter"/>
</dbReference>
<dbReference type="NCBIfam" id="NF000648">
    <property type="entry name" value="PRK00026.1"/>
    <property type="match status" value="1"/>
</dbReference>
<evidence type="ECO:0000256" key="11">
    <source>
        <dbReference type="ARBA" id="ARBA00022694"/>
    </source>
</evidence>
<comment type="function">
    <text evidence="1">Specifically methylates guanosine-37 in various tRNAs.</text>
</comment>
<dbReference type="SUPFAM" id="SSF75217">
    <property type="entry name" value="alpha/beta knot"/>
    <property type="match status" value="1"/>
</dbReference>
<evidence type="ECO:0000256" key="5">
    <source>
        <dbReference type="ARBA" id="ARBA00012807"/>
    </source>
</evidence>
<reference evidence="17" key="1">
    <citation type="submission" date="2019-03" db="EMBL/GenBank/DDBJ databases">
        <authorList>
            <person name="Hao L."/>
        </authorList>
    </citation>
    <scope>NUCLEOTIDE SEQUENCE</scope>
</reference>
<evidence type="ECO:0000256" key="7">
    <source>
        <dbReference type="ARBA" id="ARBA00022490"/>
    </source>
</evidence>
<evidence type="ECO:0000259" key="16">
    <source>
        <dbReference type="Pfam" id="PF01746"/>
    </source>
</evidence>
<dbReference type="HAMAP" id="MF_00605">
    <property type="entry name" value="TrmD"/>
    <property type="match status" value="1"/>
</dbReference>
<comment type="subunit">
    <text evidence="4">Homodimer.</text>
</comment>
<dbReference type="AlphaFoldDB" id="A0A485M9S8"/>
<evidence type="ECO:0000256" key="13">
    <source>
        <dbReference type="ARBA" id="ARBA00033392"/>
    </source>
</evidence>
<evidence type="ECO:0000313" key="17">
    <source>
        <dbReference type="EMBL" id="VFU19216.1"/>
    </source>
</evidence>
<comment type="similarity">
    <text evidence="3">Belongs to the RNA methyltransferase TrmD family.</text>
</comment>
<dbReference type="InterPro" id="IPR016009">
    <property type="entry name" value="tRNA_MeTrfase_TRMD/TRM10"/>
</dbReference>
<evidence type="ECO:0000256" key="1">
    <source>
        <dbReference type="ARBA" id="ARBA00002634"/>
    </source>
</evidence>
<keyword evidence="8 17" id="KW-0489">Methyltransferase</keyword>
<gene>
    <name evidence="17" type="primary">trmD</name>
    <name evidence="17" type="ORF">SCFA_990026</name>
</gene>
<dbReference type="PIRSF" id="PIRSF000386">
    <property type="entry name" value="tRNA_mtase"/>
    <property type="match status" value="1"/>
</dbReference>
<dbReference type="EC" id="2.1.1.228" evidence="5"/>
<proteinExistence type="inferred from homology"/>
<evidence type="ECO:0000256" key="10">
    <source>
        <dbReference type="ARBA" id="ARBA00022691"/>
    </source>
</evidence>
<evidence type="ECO:0000256" key="3">
    <source>
        <dbReference type="ARBA" id="ARBA00007630"/>
    </source>
</evidence>
<organism evidence="17">
    <name type="scientific">anaerobic digester metagenome</name>
    <dbReference type="NCBI Taxonomy" id="1263854"/>
    <lineage>
        <taxon>unclassified sequences</taxon>
        <taxon>metagenomes</taxon>
        <taxon>ecological metagenomes</taxon>
    </lineage>
</organism>
<dbReference type="Pfam" id="PF01746">
    <property type="entry name" value="tRNA_m1G_MT"/>
    <property type="match status" value="1"/>
</dbReference>
<feature type="domain" description="tRNA methyltransferase TRMD/TRM10-type" evidence="16">
    <location>
        <begin position="1"/>
        <end position="221"/>
    </location>
</feature>
<keyword evidence="9 17" id="KW-0808">Transferase</keyword>
<evidence type="ECO:0000256" key="14">
    <source>
        <dbReference type="ARBA" id="ARBA00047783"/>
    </source>
</evidence>